<proteinExistence type="predicted"/>
<keyword evidence="2" id="KW-1185">Reference proteome</keyword>
<dbReference type="Proteomes" id="UP000466431">
    <property type="component" value="Chromosome"/>
</dbReference>
<evidence type="ECO:0000313" key="2">
    <source>
        <dbReference type="Proteomes" id="UP000466431"/>
    </source>
</evidence>
<dbReference type="EMBL" id="AP022591">
    <property type="protein sequence ID" value="BBY44424.1"/>
    <property type="molecule type" value="Genomic_DNA"/>
</dbReference>
<dbReference type="KEGG" id="mcee:MCEL_27190"/>
<name>A0A7I7RIK0_MYCCF</name>
<accession>A0A7I7RIK0</accession>
<protein>
    <submittedName>
        <fullName evidence="1">Uncharacterized protein</fullName>
    </submittedName>
</protein>
<sequence>MDRPGASVKETEILTGVLKATVRDPARSGPGAKLHNGLQAQSLVGVDEATRPHFHAYEASHNEKGSCTQIAK</sequence>
<reference evidence="1 2" key="1">
    <citation type="journal article" date="2019" name="Emerg. Microbes Infect.">
        <title>Comprehensive subspecies identification of 175 nontuberculous mycobacteria species based on 7547 genomic profiles.</title>
        <authorList>
            <person name="Matsumoto Y."/>
            <person name="Kinjo T."/>
            <person name="Motooka D."/>
            <person name="Nabeya D."/>
            <person name="Jung N."/>
            <person name="Uechi K."/>
            <person name="Horii T."/>
            <person name="Iida T."/>
            <person name="Fujita J."/>
            <person name="Nakamura S."/>
        </authorList>
    </citation>
    <scope>NUCLEOTIDE SEQUENCE [LARGE SCALE GENOMIC DNA]</scope>
    <source>
        <strain evidence="1 2">JCM 18439</strain>
    </source>
</reference>
<dbReference type="AlphaFoldDB" id="A0A7I7RIK0"/>
<gene>
    <name evidence="1" type="ORF">MCEL_27190</name>
</gene>
<organism evidence="1 2">
    <name type="scientific">Mycolicibacterium celeriflavum</name>
    <name type="common">Mycobacterium celeriflavum</name>
    <dbReference type="NCBI Taxonomy" id="1249101"/>
    <lineage>
        <taxon>Bacteria</taxon>
        <taxon>Bacillati</taxon>
        <taxon>Actinomycetota</taxon>
        <taxon>Actinomycetes</taxon>
        <taxon>Mycobacteriales</taxon>
        <taxon>Mycobacteriaceae</taxon>
        <taxon>Mycolicibacterium</taxon>
    </lineage>
</organism>
<evidence type="ECO:0000313" key="1">
    <source>
        <dbReference type="EMBL" id="BBY44424.1"/>
    </source>
</evidence>